<feature type="domain" description="EGF-like" evidence="13">
    <location>
        <begin position="526"/>
        <end position="562"/>
    </location>
</feature>
<dbReference type="InterPro" id="IPR013111">
    <property type="entry name" value="EGF_extracell"/>
</dbReference>
<feature type="domain" description="EGF-like" evidence="13">
    <location>
        <begin position="389"/>
        <end position="435"/>
    </location>
</feature>
<evidence type="ECO:0000256" key="2">
    <source>
        <dbReference type="ARBA" id="ARBA00022536"/>
    </source>
</evidence>
<sequence>MIMIITIMESNLFQHRQQKKHNGHIILIISSLFYCFYCVMTQDNELRESRKFFTRSVFDLRIEHLILNSANYLNKSNESISMEKCFTYININQCHFVLGICISETKYINNVSQRNSLNRPILMKHQDNLIHSYNRTSSFSWEFYNDLLPVDCEIGHGQILTGLLNLNTSINYVNLTYSVKLSTMIKHNVKLLFNVYHLTSNGDLWLIDQLSSILSRIELNQPWRPIKLLETGHNSSTEIQHAFRDENTINSSSSSLILSQTYFNISASYRYSCTLNYYGEHCNHYCKPRDSKLGHYQCHPQTGELICNAGWTGARCNQALCRKGCKHGTCVGPELCRCIDGWAGLNCDQCITTPGCLNGHCQFNSKQTSYLPFTCECEPGWTGMLCNINMRVCDSNEYVNICQNHGICINQPDPNGLKVLYRCECLPGFYGTHCEKQINNCKFHGCNNRGECKKEGNCICDPSYYGSFCQFNQTTCSQDPCLGNLSKCYITPNETVITNSERSNQIVKQFKCHCEQGKFGENCEYDLDECLLEPCLNGGQCVDLITGYQCICPPRFTGPQCQFTLKACQNNSCSNGGECLDESISFQCHCLKGWKGRTCRENINECSEIPKQTGRSLCQNNAGCRDLLGSYKCLCSPGWKGKHCEVRKSNKTQNNYNYQHHHSTDDCQHDKDVNNSINENRLNHRYNEFLILFIILTIAFLIVILSLSGGILFFCTSYKHKRMKQSNNPSNCQMINTNLPKTINNSNIIKTMKPNQHRILSNQQFVCPIQHEKQISNIMKPVQDWPCLLYVNKSFSDKVYMNIKKNSHETYPNQTHLSLIDTPQCYAKGILDFNKNTKVNSFLKSNHIDKHCLKKQLSLISKEYPDKHGFNYSNNNDNQYPVHNRDVYNHDNLNNSLPLSSSTFNNRSDTPPPAYEISIGLNKVMKK</sequence>
<dbReference type="GO" id="GO:0016020">
    <property type="term" value="C:membrane"/>
    <property type="evidence" value="ECO:0007669"/>
    <property type="project" value="UniProtKB-SubCell"/>
</dbReference>
<comment type="caution">
    <text evidence="9">Lacks conserved residue(s) required for the propagation of feature annotation.</text>
</comment>
<feature type="disulfide bond" evidence="9">
    <location>
        <begin position="552"/>
        <end position="561"/>
    </location>
</feature>
<feature type="disulfide bond" evidence="9">
    <location>
        <begin position="425"/>
        <end position="434"/>
    </location>
</feature>
<feature type="disulfide bond" evidence="10">
    <location>
        <begin position="307"/>
        <end position="316"/>
    </location>
</feature>
<feature type="domain" description="DSL" evidence="14">
    <location>
        <begin position="271"/>
        <end position="316"/>
    </location>
</feature>
<dbReference type="PANTHER" id="PTHR24049">
    <property type="entry name" value="CRUMBS FAMILY MEMBER"/>
    <property type="match status" value="1"/>
</dbReference>
<dbReference type="SUPFAM" id="SSF57196">
    <property type="entry name" value="EGF/Laminin"/>
    <property type="match status" value="3"/>
</dbReference>
<feature type="domain" description="EGF-like" evidence="13">
    <location>
        <begin position="564"/>
        <end position="600"/>
    </location>
</feature>
<keyword evidence="5" id="KW-0221">Differentiation</keyword>
<dbReference type="Gene3D" id="2.10.25.10">
    <property type="entry name" value="Laminin"/>
    <property type="match status" value="5"/>
</dbReference>
<dbReference type="InParanoid" id="A0A3Q0KNF1"/>
<dbReference type="FunFam" id="2.10.25.140:FF:000001">
    <property type="entry name" value="Delta-like protein"/>
    <property type="match status" value="1"/>
</dbReference>
<dbReference type="Pfam" id="PF00008">
    <property type="entry name" value="EGF"/>
    <property type="match status" value="3"/>
</dbReference>
<comment type="subcellular location">
    <subcellularLocation>
        <location evidence="11">Membrane</location>
        <topology evidence="11">Single-pass type I membrane protein</topology>
    </subcellularLocation>
</comment>
<feature type="disulfide bond" evidence="10">
    <location>
        <begin position="286"/>
        <end position="298"/>
    </location>
</feature>
<keyword evidence="3 11" id="KW-0732">Signal</keyword>
<evidence type="ECO:0000256" key="3">
    <source>
        <dbReference type="ARBA" id="ARBA00022729"/>
    </source>
</evidence>
<evidence type="ECO:0000256" key="1">
    <source>
        <dbReference type="ARBA" id="ARBA00022473"/>
    </source>
</evidence>
<dbReference type="InterPro" id="IPR001881">
    <property type="entry name" value="EGF-like_Ca-bd_dom"/>
</dbReference>
<evidence type="ECO:0000256" key="11">
    <source>
        <dbReference type="RuleBase" id="RU280815"/>
    </source>
</evidence>
<evidence type="ECO:0000256" key="4">
    <source>
        <dbReference type="ARBA" id="ARBA00022737"/>
    </source>
</evidence>
<proteinExistence type="predicted"/>
<feature type="disulfide bond" evidence="9">
    <location>
        <begin position="590"/>
        <end position="599"/>
    </location>
</feature>
<evidence type="ECO:0000259" key="14">
    <source>
        <dbReference type="PROSITE" id="PS51051"/>
    </source>
</evidence>
<dbReference type="SMART" id="SM00051">
    <property type="entry name" value="DSL"/>
    <property type="match status" value="1"/>
</dbReference>
<keyword evidence="11 12" id="KW-0472">Membrane</keyword>
<dbReference type="SMART" id="SM00181">
    <property type="entry name" value="EGF"/>
    <property type="match status" value="8"/>
</dbReference>
<accession>A0A3Q0KNF1</accession>
<dbReference type="PROSITE" id="PS00022">
    <property type="entry name" value="EGF_1"/>
    <property type="match status" value="8"/>
</dbReference>
<feature type="disulfide bond" evidence="9">
    <location>
        <begin position="377"/>
        <end position="386"/>
    </location>
</feature>
<dbReference type="SMART" id="SM00179">
    <property type="entry name" value="EGF_CA"/>
    <property type="match status" value="4"/>
</dbReference>
<dbReference type="Pfam" id="PF01414">
    <property type="entry name" value="DSL"/>
    <property type="match status" value="1"/>
</dbReference>
<evidence type="ECO:0000313" key="15">
    <source>
        <dbReference type="Proteomes" id="UP000008854"/>
    </source>
</evidence>
<dbReference type="AlphaFoldDB" id="A0A3Q0KNF1"/>
<feature type="disulfide bond" evidence="9">
    <location>
        <begin position="460"/>
        <end position="469"/>
    </location>
</feature>
<keyword evidence="7 9" id="KW-1015">Disulfide bond</keyword>
<name>A0A3Q0KNF1_SCHMA</name>
<evidence type="ECO:0000256" key="5">
    <source>
        <dbReference type="ARBA" id="ARBA00022782"/>
    </source>
</evidence>
<dbReference type="InterPro" id="IPR001774">
    <property type="entry name" value="DSL"/>
</dbReference>
<dbReference type="Gene3D" id="2.10.25.140">
    <property type="match status" value="1"/>
</dbReference>
<dbReference type="PRINTS" id="PR00010">
    <property type="entry name" value="EGFBLOOD"/>
</dbReference>
<dbReference type="PROSITE" id="PS01186">
    <property type="entry name" value="EGF_2"/>
    <property type="match status" value="4"/>
</dbReference>
<dbReference type="STRING" id="6183.A0A3Q0KNF1"/>
<dbReference type="PANTHER" id="PTHR24049:SF22">
    <property type="entry name" value="DROSOPHILA CRUMBS HOMOLOG"/>
    <property type="match status" value="1"/>
</dbReference>
<dbReference type="InterPro" id="IPR000152">
    <property type="entry name" value="EGF-type_Asp/Asn_hydroxyl_site"/>
</dbReference>
<evidence type="ECO:0000313" key="16">
    <source>
        <dbReference type="WBParaSite" id="Smp_141250.1"/>
    </source>
</evidence>
<evidence type="ECO:0000256" key="9">
    <source>
        <dbReference type="PROSITE-ProRule" id="PRU00076"/>
    </source>
</evidence>
<dbReference type="PROSITE" id="PS00010">
    <property type="entry name" value="ASX_HYDROXYL"/>
    <property type="match status" value="3"/>
</dbReference>
<feature type="domain" description="EGF-like" evidence="13">
    <location>
        <begin position="352"/>
        <end position="387"/>
    </location>
</feature>
<keyword evidence="6" id="KW-0832">Ubl conjugation</keyword>
<keyword evidence="2 9" id="KW-0245">EGF-like domain</keyword>
<evidence type="ECO:0000256" key="10">
    <source>
        <dbReference type="PROSITE-ProRule" id="PRU00377"/>
    </source>
</evidence>
<comment type="function">
    <text evidence="11">Putative Notch ligand involved in the mediation of Notch signaling.</text>
</comment>
<dbReference type="SUPFAM" id="SSF57184">
    <property type="entry name" value="Growth factor receptor domain"/>
    <property type="match status" value="1"/>
</dbReference>
<reference evidence="15" key="1">
    <citation type="journal article" date="2012" name="PLoS Negl. Trop. Dis.">
        <title>A systematically improved high quality genome and transcriptome of the human blood fluke Schistosoma mansoni.</title>
        <authorList>
            <person name="Protasio A.V."/>
            <person name="Tsai I.J."/>
            <person name="Babbage A."/>
            <person name="Nichol S."/>
            <person name="Hunt M."/>
            <person name="Aslett M.A."/>
            <person name="De Silva N."/>
            <person name="Velarde G.S."/>
            <person name="Anderson T.J."/>
            <person name="Clark R.C."/>
            <person name="Davidson C."/>
            <person name="Dillon G.P."/>
            <person name="Holroyd N.E."/>
            <person name="LoVerde P.T."/>
            <person name="Lloyd C."/>
            <person name="McQuillan J."/>
            <person name="Oliveira G."/>
            <person name="Otto T.D."/>
            <person name="Parker-Manuel S.J."/>
            <person name="Quail M.A."/>
            <person name="Wilson R.A."/>
            <person name="Zerlotini A."/>
            <person name="Dunne D.W."/>
            <person name="Berriman M."/>
        </authorList>
    </citation>
    <scope>NUCLEOTIDE SEQUENCE [LARGE SCALE GENOMIC DNA]</scope>
    <source>
        <strain evidence="15">Puerto Rican</strain>
    </source>
</reference>
<keyword evidence="11 12" id="KW-0812">Transmembrane</keyword>
<dbReference type="FunFam" id="2.10.25.10:FF:000006">
    <property type="entry name" value="Versican core protein-like isoform 1"/>
    <property type="match status" value="1"/>
</dbReference>
<dbReference type="WBParaSite" id="Smp_141250.1">
    <property type="protein sequence ID" value="Smp_141250.1"/>
    <property type="gene ID" value="Smp_141250"/>
</dbReference>
<dbReference type="PROSITE" id="PS50026">
    <property type="entry name" value="EGF_3"/>
    <property type="match status" value="6"/>
</dbReference>
<feature type="disulfide bond" evidence="9">
    <location>
        <begin position="635"/>
        <end position="644"/>
    </location>
</feature>
<evidence type="ECO:0000256" key="12">
    <source>
        <dbReference type="SAM" id="Phobius"/>
    </source>
</evidence>
<reference evidence="16" key="2">
    <citation type="submission" date="2018-12" db="UniProtKB">
        <authorList>
            <consortium name="WormBaseParasite"/>
        </authorList>
    </citation>
    <scope>IDENTIFICATION</scope>
    <source>
        <strain evidence="16">Puerto Rican</strain>
    </source>
</reference>
<dbReference type="Pfam" id="PF07974">
    <property type="entry name" value="EGF_2"/>
    <property type="match status" value="1"/>
</dbReference>
<dbReference type="InterPro" id="IPR009030">
    <property type="entry name" value="Growth_fac_rcpt_cys_sf"/>
</dbReference>
<dbReference type="InterPro" id="IPR018097">
    <property type="entry name" value="EGF_Ca-bd_CS"/>
</dbReference>
<feature type="domain" description="EGF-like" evidence="13">
    <location>
        <begin position="602"/>
        <end position="645"/>
    </location>
</feature>
<keyword evidence="1 11" id="KW-0217">Developmental protein</keyword>
<dbReference type="Pfam" id="PF21700">
    <property type="entry name" value="EGF_DL_JAG"/>
    <property type="match status" value="1"/>
</dbReference>
<dbReference type="PROSITE" id="PS01187">
    <property type="entry name" value="EGF_CA"/>
    <property type="match status" value="1"/>
</dbReference>
<dbReference type="FunFam" id="2.10.25.10:FF:000143">
    <property type="entry name" value="Protein crumbs 1"/>
    <property type="match status" value="1"/>
</dbReference>
<dbReference type="GO" id="GO:0007154">
    <property type="term" value="P:cell communication"/>
    <property type="evidence" value="ECO:0007669"/>
    <property type="project" value="InterPro"/>
</dbReference>
<feature type="transmembrane region" description="Helical" evidence="12">
    <location>
        <begin position="689"/>
        <end position="715"/>
    </location>
</feature>
<dbReference type="InterPro" id="IPR051022">
    <property type="entry name" value="Notch_Cell-Fate_Det"/>
</dbReference>
<protein>
    <recommendedName>
        <fullName evidence="11">Delta-like protein</fullName>
    </recommendedName>
</protein>
<keyword evidence="11 12" id="KW-1133">Transmembrane helix</keyword>
<feature type="disulfide bond" evidence="10">
    <location>
        <begin position="273"/>
        <end position="282"/>
    </location>
</feature>
<keyword evidence="8" id="KW-0325">Glycoprotein</keyword>
<evidence type="ECO:0000256" key="8">
    <source>
        <dbReference type="ARBA" id="ARBA00023180"/>
    </source>
</evidence>
<keyword evidence="15" id="KW-1185">Reference proteome</keyword>
<dbReference type="Proteomes" id="UP000008854">
    <property type="component" value="Unassembled WGS sequence"/>
</dbReference>
<dbReference type="InterPro" id="IPR000742">
    <property type="entry name" value="EGF"/>
</dbReference>
<keyword evidence="4 11" id="KW-0677">Repeat</keyword>
<feature type="domain" description="EGF-like" evidence="13">
    <location>
        <begin position="437"/>
        <end position="470"/>
    </location>
</feature>
<evidence type="ECO:0000259" key="13">
    <source>
        <dbReference type="PROSITE" id="PS50026"/>
    </source>
</evidence>
<dbReference type="PROSITE" id="PS51051">
    <property type="entry name" value="DSL"/>
    <property type="match status" value="1"/>
</dbReference>
<feature type="transmembrane region" description="Helical" evidence="12">
    <location>
        <begin position="21"/>
        <end position="40"/>
    </location>
</feature>
<evidence type="ECO:0000256" key="6">
    <source>
        <dbReference type="ARBA" id="ARBA00022843"/>
    </source>
</evidence>
<evidence type="ECO:0000256" key="7">
    <source>
        <dbReference type="ARBA" id="ARBA00023157"/>
    </source>
</evidence>
<organism evidence="15 16">
    <name type="scientific">Schistosoma mansoni</name>
    <name type="common">Blood fluke</name>
    <dbReference type="NCBI Taxonomy" id="6183"/>
    <lineage>
        <taxon>Eukaryota</taxon>
        <taxon>Metazoa</taxon>
        <taxon>Spiralia</taxon>
        <taxon>Lophotrochozoa</taxon>
        <taxon>Platyhelminthes</taxon>
        <taxon>Trematoda</taxon>
        <taxon>Digenea</taxon>
        <taxon>Strigeidida</taxon>
        <taxon>Schistosomatoidea</taxon>
        <taxon>Schistosomatidae</taxon>
        <taxon>Schistosoma</taxon>
    </lineage>
</organism>
<dbReference type="GO" id="GO:0030154">
    <property type="term" value="P:cell differentiation"/>
    <property type="evidence" value="ECO:0007669"/>
    <property type="project" value="UniProtKB-KW"/>
</dbReference>
<dbReference type="CDD" id="cd00054">
    <property type="entry name" value="EGF_CA"/>
    <property type="match status" value="4"/>
</dbReference>
<dbReference type="GO" id="GO:0005509">
    <property type="term" value="F:calcium ion binding"/>
    <property type="evidence" value="ECO:0007669"/>
    <property type="project" value="InterPro"/>
</dbReference>